<dbReference type="InterPro" id="IPR016187">
    <property type="entry name" value="CTDL_fold"/>
</dbReference>
<dbReference type="InterPro" id="IPR042095">
    <property type="entry name" value="SUMF_sf"/>
</dbReference>
<dbReference type="GO" id="GO:0120147">
    <property type="term" value="F:formylglycine-generating oxidase activity"/>
    <property type="evidence" value="ECO:0007669"/>
    <property type="project" value="TreeGrafter"/>
</dbReference>
<dbReference type="PANTHER" id="PTHR23150:SF19">
    <property type="entry name" value="FORMYLGLYCINE-GENERATING ENZYME"/>
    <property type="match status" value="1"/>
</dbReference>
<dbReference type="STRING" id="279824.SAMN03080617_00357"/>
<accession>A0A1G5V8Z0</accession>
<dbReference type="InterPro" id="IPR005532">
    <property type="entry name" value="SUMF_dom"/>
</dbReference>
<protein>
    <submittedName>
        <fullName evidence="2">Formylglycine-generating enzyme, required for sulfatase activity, contains SUMF1/FGE domain</fullName>
    </submittedName>
</protein>
<proteinExistence type="predicted"/>
<dbReference type="Proteomes" id="UP000198756">
    <property type="component" value="Unassembled WGS sequence"/>
</dbReference>
<gene>
    <name evidence="2" type="ORF">SAMN03080617_00357</name>
</gene>
<evidence type="ECO:0000313" key="2">
    <source>
        <dbReference type="EMBL" id="SDA42284.1"/>
    </source>
</evidence>
<feature type="domain" description="Sulfatase-modifying factor enzyme-like" evidence="1">
    <location>
        <begin position="29"/>
        <end position="248"/>
    </location>
</feature>
<reference evidence="3" key="1">
    <citation type="submission" date="2016-10" db="EMBL/GenBank/DDBJ databases">
        <authorList>
            <person name="Varghese N."/>
            <person name="Submissions S."/>
        </authorList>
    </citation>
    <scope>NUCLEOTIDE SEQUENCE [LARGE SCALE GENOMIC DNA]</scope>
    <source>
        <strain evidence="3">DSM 22703</strain>
    </source>
</reference>
<sequence>MIVLITIFLCLSISVGIYGQSSSSLRGIPEVIFVKGGTFSMGSTAGEDRERPVRSVTLNDFSIGKNEVTVLQYRVFSEDTGKKMPDEPSWGWQDNHPIVNVNYNDAVEYCDWLGEKYGDKWRLPTEAEWEYAARGGIQSKGYNYAGGDDLDLVGWYAKNSGNQAHSVGRKIANELGIHDMNGNVWEWCIDWYGEYSGSAASNPRGPSSGVSRVLRGGSWVNSAVYCCVSTRRHLGPSYRNDYNGFRVVLS</sequence>
<organism evidence="2 3">
    <name type="scientific">Algoriphagus alkaliphilus</name>
    <dbReference type="NCBI Taxonomy" id="279824"/>
    <lineage>
        <taxon>Bacteria</taxon>
        <taxon>Pseudomonadati</taxon>
        <taxon>Bacteroidota</taxon>
        <taxon>Cytophagia</taxon>
        <taxon>Cytophagales</taxon>
        <taxon>Cyclobacteriaceae</taxon>
        <taxon>Algoriphagus</taxon>
    </lineage>
</organism>
<dbReference type="Pfam" id="PF03781">
    <property type="entry name" value="FGE-sulfatase"/>
    <property type="match status" value="1"/>
</dbReference>
<dbReference type="RefSeq" id="WP_092728243.1">
    <property type="nucleotide sequence ID" value="NZ_FMXE01000003.1"/>
</dbReference>
<dbReference type="OrthoDB" id="9768004at2"/>
<name>A0A1G5V8Z0_9BACT</name>
<evidence type="ECO:0000313" key="3">
    <source>
        <dbReference type="Proteomes" id="UP000198756"/>
    </source>
</evidence>
<dbReference type="EMBL" id="FMXE01000003">
    <property type="protein sequence ID" value="SDA42284.1"/>
    <property type="molecule type" value="Genomic_DNA"/>
</dbReference>
<dbReference type="SUPFAM" id="SSF56436">
    <property type="entry name" value="C-type lectin-like"/>
    <property type="match status" value="1"/>
</dbReference>
<keyword evidence="3" id="KW-1185">Reference proteome</keyword>
<dbReference type="Gene3D" id="3.90.1580.10">
    <property type="entry name" value="paralog of FGE (formylglycine-generating enzyme)"/>
    <property type="match status" value="1"/>
</dbReference>
<dbReference type="InterPro" id="IPR051043">
    <property type="entry name" value="Sulfatase_Mod_Factor_Kinase"/>
</dbReference>
<evidence type="ECO:0000259" key="1">
    <source>
        <dbReference type="Pfam" id="PF03781"/>
    </source>
</evidence>
<dbReference type="AlphaFoldDB" id="A0A1G5V8Z0"/>
<dbReference type="PANTHER" id="PTHR23150">
    <property type="entry name" value="SULFATASE MODIFYING FACTOR 1, 2"/>
    <property type="match status" value="1"/>
</dbReference>